<feature type="compositionally biased region" description="Polar residues" evidence="1">
    <location>
        <begin position="7"/>
        <end position="16"/>
    </location>
</feature>
<evidence type="ECO:0000313" key="2">
    <source>
        <dbReference type="EMBL" id="QHT08172.1"/>
    </source>
</evidence>
<feature type="region of interest" description="Disordered" evidence="1">
    <location>
        <begin position="1"/>
        <end position="75"/>
    </location>
</feature>
<protein>
    <submittedName>
        <fullName evidence="2">Uncharacterized protein</fullName>
    </submittedName>
</protein>
<accession>A0A6C0CVI2</accession>
<dbReference type="AlphaFoldDB" id="A0A6C0CVI2"/>
<evidence type="ECO:0000256" key="1">
    <source>
        <dbReference type="SAM" id="MobiDB-lite"/>
    </source>
</evidence>
<feature type="compositionally biased region" description="Basic residues" evidence="1">
    <location>
        <begin position="202"/>
        <end position="228"/>
    </location>
</feature>
<feature type="compositionally biased region" description="Basic and acidic residues" evidence="1">
    <location>
        <begin position="185"/>
        <end position="195"/>
    </location>
</feature>
<feature type="compositionally biased region" description="Basic and acidic residues" evidence="1">
    <location>
        <begin position="155"/>
        <end position="167"/>
    </location>
</feature>
<feature type="region of interest" description="Disordered" evidence="1">
    <location>
        <begin position="155"/>
        <end position="228"/>
    </location>
</feature>
<reference evidence="2" key="1">
    <citation type="journal article" date="2020" name="Nature">
        <title>Giant virus diversity and host interactions through global metagenomics.</title>
        <authorList>
            <person name="Schulz F."/>
            <person name="Roux S."/>
            <person name="Paez-Espino D."/>
            <person name="Jungbluth S."/>
            <person name="Walsh D.A."/>
            <person name="Denef V.J."/>
            <person name="McMahon K.D."/>
            <person name="Konstantinidis K.T."/>
            <person name="Eloe-Fadrosh E.A."/>
            <person name="Kyrpides N.C."/>
            <person name="Woyke T."/>
        </authorList>
    </citation>
    <scope>NUCLEOTIDE SEQUENCE</scope>
    <source>
        <strain evidence="2">GVMAG-M-3300022752-39</strain>
    </source>
</reference>
<name>A0A6C0CVI2_9ZZZZ</name>
<sequence>MSEPTDLMSNLLTTVVNKEPKKRGPKPKTNDTEKYDYIHELLTKKNKKDEKDREKEIKKKAKKEEAAEAKKKPALDKSYKQKMMLYLGKKLRKDDPDYPAIHEQVEKNKEKRSELYDSLFRPVATVTSVVPIQKYKSPMDEVREITKLIWEEEEKEKKEKDRLKKMMEDDDEQDKMYVPMVSDPYPHDIITELVEKSNTGKGVKKRNTKKNKKLSKKIKSRKNSKKRI</sequence>
<proteinExistence type="predicted"/>
<dbReference type="EMBL" id="MN739491">
    <property type="protein sequence ID" value="QHT08172.1"/>
    <property type="molecule type" value="Genomic_DNA"/>
</dbReference>
<organism evidence="2">
    <name type="scientific">viral metagenome</name>
    <dbReference type="NCBI Taxonomy" id="1070528"/>
    <lineage>
        <taxon>unclassified sequences</taxon>
        <taxon>metagenomes</taxon>
        <taxon>organismal metagenomes</taxon>
    </lineage>
</organism>
<feature type="compositionally biased region" description="Basic and acidic residues" evidence="1">
    <location>
        <begin position="28"/>
        <end position="75"/>
    </location>
</feature>